<sequence>MVSQIYNLTWVHQLQGRGKFQTQPPTPAAFILLLLIRDRQLAFLPSDFDCQALQVFHQMATKL</sequence>
<reference evidence="1" key="2">
    <citation type="journal article" date="2015" name="Data Brief">
        <title>Shoot transcriptome of the giant reed, Arundo donax.</title>
        <authorList>
            <person name="Barrero R.A."/>
            <person name="Guerrero F.D."/>
            <person name="Moolhuijzen P."/>
            <person name="Goolsby J.A."/>
            <person name="Tidwell J."/>
            <person name="Bellgard S.E."/>
            <person name="Bellgard M.I."/>
        </authorList>
    </citation>
    <scope>NUCLEOTIDE SEQUENCE</scope>
    <source>
        <tissue evidence="1">Shoot tissue taken approximately 20 cm above the soil surface</tissue>
    </source>
</reference>
<accession>A0A0A9BXQ7</accession>
<protein>
    <submittedName>
        <fullName evidence="1">Uncharacterized protein</fullName>
    </submittedName>
</protein>
<organism evidence="1">
    <name type="scientific">Arundo donax</name>
    <name type="common">Giant reed</name>
    <name type="synonym">Donax arundinaceus</name>
    <dbReference type="NCBI Taxonomy" id="35708"/>
    <lineage>
        <taxon>Eukaryota</taxon>
        <taxon>Viridiplantae</taxon>
        <taxon>Streptophyta</taxon>
        <taxon>Embryophyta</taxon>
        <taxon>Tracheophyta</taxon>
        <taxon>Spermatophyta</taxon>
        <taxon>Magnoliopsida</taxon>
        <taxon>Liliopsida</taxon>
        <taxon>Poales</taxon>
        <taxon>Poaceae</taxon>
        <taxon>PACMAD clade</taxon>
        <taxon>Arundinoideae</taxon>
        <taxon>Arundineae</taxon>
        <taxon>Arundo</taxon>
    </lineage>
</organism>
<dbReference type="EMBL" id="GBRH01233858">
    <property type="protein sequence ID" value="JAD64037.1"/>
    <property type="molecule type" value="Transcribed_RNA"/>
</dbReference>
<reference evidence="1" key="1">
    <citation type="submission" date="2014-09" db="EMBL/GenBank/DDBJ databases">
        <authorList>
            <person name="Magalhaes I.L.F."/>
            <person name="Oliveira U."/>
            <person name="Santos F.R."/>
            <person name="Vidigal T.H.D.A."/>
            <person name="Brescovit A.D."/>
            <person name="Santos A.J."/>
        </authorList>
    </citation>
    <scope>NUCLEOTIDE SEQUENCE</scope>
    <source>
        <tissue evidence="1">Shoot tissue taken approximately 20 cm above the soil surface</tissue>
    </source>
</reference>
<dbReference type="AlphaFoldDB" id="A0A0A9BXQ7"/>
<proteinExistence type="predicted"/>
<name>A0A0A9BXQ7_ARUDO</name>
<evidence type="ECO:0000313" key="1">
    <source>
        <dbReference type="EMBL" id="JAD64037.1"/>
    </source>
</evidence>